<gene>
    <name evidence="1" type="ORF">Din_039033</name>
</gene>
<dbReference type="InterPro" id="IPR004158">
    <property type="entry name" value="DUF247_pln"/>
</dbReference>
<protein>
    <submittedName>
        <fullName evidence="1">Uncharacterized protein</fullName>
    </submittedName>
</protein>
<sequence length="445" mass="50921">MALNSILNSRCRESEQRWLDQMRRIFEKAEVDEMKKEVDACVFEVPKSTSAFKPEAYTPQLIGLGPYHHFRPELYQMQWFKIAAAKGFLKSDQILNFQHLIINQLEELELTIRACYNKYLDLDYSTLAWIDGLFLLHFLCNQDGFAGNKLKMDATTRDIMMLENQIPVNLLKRIWRTLKLSLHDDDDNELLTRFCKIHSPLALSLNPRYELDADPVHLLDLMYHLIINKRAQKPRKKAAQKRMKMAEVSTMEVMGNVGQIIDIGIPGAEVIQKPVKVIQNLPWDKICGLVGKQKLQGNNSGTTEGETPQVEEINIPSVSELFKVAKIKFSPTPRQGGIRDIEFNEKELTFYLPVITLNVNSEVILRNLVAYEALSGSTLELGGYVDLMSGIIDAAEDARLLREMGIIIGSDYLMTDEEIAQLFNRINKSTGKAHEESELEKNIYW</sequence>
<dbReference type="EMBL" id="GHES01039033">
    <property type="protein sequence ID" value="MPA69592.1"/>
    <property type="molecule type" value="Transcribed_RNA"/>
</dbReference>
<organism evidence="1">
    <name type="scientific">Davidia involucrata</name>
    <name type="common">Dove tree</name>
    <dbReference type="NCBI Taxonomy" id="16924"/>
    <lineage>
        <taxon>Eukaryota</taxon>
        <taxon>Viridiplantae</taxon>
        <taxon>Streptophyta</taxon>
        <taxon>Embryophyta</taxon>
        <taxon>Tracheophyta</taxon>
        <taxon>Spermatophyta</taxon>
        <taxon>Magnoliopsida</taxon>
        <taxon>eudicotyledons</taxon>
        <taxon>Gunneridae</taxon>
        <taxon>Pentapetalae</taxon>
        <taxon>asterids</taxon>
        <taxon>Cornales</taxon>
        <taxon>Nyssaceae</taxon>
        <taxon>Davidia</taxon>
    </lineage>
</organism>
<dbReference type="AlphaFoldDB" id="A0A5B7BKT7"/>
<proteinExistence type="predicted"/>
<name>A0A5B7BKT7_DAVIN</name>
<reference evidence="1" key="1">
    <citation type="submission" date="2019-08" db="EMBL/GenBank/DDBJ databases">
        <title>Reference gene set and small RNA set construction with multiple tissues from Davidia involucrata Baill.</title>
        <authorList>
            <person name="Yang H."/>
            <person name="Zhou C."/>
            <person name="Li G."/>
            <person name="Wang J."/>
            <person name="Gao P."/>
            <person name="Wang M."/>
            <person name="Wang R."/>
            <person name="Zhao Y."/>
        </authorList>
    </citation>
    <scope>NUCLEOTIDE SEQUENCE</scope>
    <source>
        <tissue evidence="1">Mixed with DoveR01_LX</tissue>
    </source>
</reference>
<accession>A0A5B7BKT7</accession>
<dbReference type="PANTHER" id="PTHR31549:SF289">
    <property type="match status" value="1"/>
</dbReference>
<dbReference type="PANTHER" id="PTHR31549">
    <property type="entry name" value="PROTEIN, PUTATIVE (DUF247)-RELATED-RELATED"/>
    <property type="match status" value="1"/>
</dbReference>
<dbReference type="Pfam" id="PF03140">
    <property type="entry name" value="DUF247"/>
    <property type="match status" value="1"/>
</dbReference>
<evidence type="ECO:0000313" key="1">
    <source>
        <dbReference type="EMBL" id="MPA69592.1"/>
    </source>
</evidence>